<name>A0ABN0V5R8_9ACTN</name>
<evidence type="ECO:0000313" key="1">
    <source>
        <dbReference type="EMBL" id="GAA0275034.1"/>
    </source>
</evidence>
<sequence>MPRIDHSVFEPGIFEPGNPMVNPLTPAAYGAAVAWCRGVGILTSDAEEQQLHLYDLGTLVGSQLPDATLDQLVLAIEGMIWFTLRDNQWDNPALPDPTEAIRATRNEVIGVCEQPGHVPADAFGAGFHHLWQALRAGSSPAALRRFRDGVVSYFEANERQTAHTTCKTVPELLEYITLRRATVGVPTWVELLVCNLGLQVPEPVRDHYLMREIVDCSSDIQGIGQDIISFEKEDSEASAATSSTCSRALWTVRRRRPWAALSRCTATGSTHCCRPRPRCRLFSYAWATQIRRPQHRNSFAWSRGLPTAPTTGSALWPTAATRSTSFRPKVFPAPNPAPARHRRYKAAHPYDVFSRHAMGHGDARTYR</sequence>
<dbReference type="Pfam" id="PF19086">
    <property type="entry name" value="Terpene_syn_C_2"/>
    <property type="match status" value="1"/>
</dbReference>
<dbReference type="InterPro" id="IPR008949">
    <property type="entry name" value="Isoprenoid_synthase_dom_sf"/>
</dbReference>
<keyword evidence="2" id="KW-1185">Reference proteome</keyword>
<dbReference type="Proteomes" id="UP001501867">
    <property type="component" value="Unassembled WGS sequence"/>
</dbReference>
<dbReference type="EMBL" id="BAAABV010000009">
    <property type="protein sequence ID" value="GAA0275034.1"/>
    <property type="molecule type" value="Genomic_DNA"/>
</dbReference>
<comment type="caution">
    <text evidence="1">The sequence shown here is derived from an EMBL/GenBank/DDBJ whole genome shotgun (WGS) entry which is preliminary data.</text>
</comment>
<reference evidence="1 2" key="1">
    <citation type="journal article" date="2019" name="Int. J. Syst. Evol. Microbiol.">
        <title>The Global Catalogue of Microorganisms (GCM) 10K type strain sequencing project: providing services to taxonomists for standard genome sequencing and annotation.</title>
        <authorList>
            <consortium name="The Broad Institute Genomics Platform"/>
            <consortium name="The Broad Institute Genome Sequencing Center for Infectious Disease"/>
            <person name="Wu L."/>
            <person name="Ma J."/>
        </authorList>
    </citation>
    <scope>NUCLEOTIDE SEQUENCE [LARGE SCALE GENOMIC DNA]</scope>
    <source>
        <strain evidence="1 2">JCM 4505</strain>
    </source>
</reference>
<organism evidence="1 2">
    <name type="scientific">Streptomyces polychromogenes</name>
    <dbReference type="NCBI Taxonomy" id="67342"/>
    <lineage>
        <taxon>Bacteria</taxon>
        <taxon>Bacillati</taxon>
        <taxon>Actinomycetota</taxon>
        <taxon>Actinomycetes</taxon>
        <taxon>Kitasatosporales</taxon>
        <taxon>Streptomycetaceae</taxon>
        <taxon>Streptomyces</taxon>
    </lineage>
</organism>
<gene>
    <name evidence="1" type="ORF">GCM10010302_10850</name>
</gene>
<protein>
    <submittedName>
        <fullName evidence="1">Uncharacterized protein</fullName>
    </submittedName>
</protein>
<accession>A0ABN0V5R8</accession>
<proteinExistence type="predicted"/>
<dbReference type="RefSeq" id="WP_344153218.1">
    <property type="nucleotide sequence ID" value="NZ_BAAABV010000009.1"/>
</dbReference>
<evidence type="ECO:0000313" key="2">
    <source>
        <dbReference type="Proteomes" id="UP001501867"/>
    </source>
</evidence>
<dbReference type="Gene3D" id="1.10.600.10">
    <property type="entry name" value="Farnesyl Diphosphate Synthase"/>
    <property type="match status" value="1"/>
</dbReference>
<dbReference type="SUPFAM" id="SSF48576">
    <property type="entry name" value="Terpenoid synthases"/>
    <property type="match status" value="1"/>
</dbReference>